<keyword evidence="1" id="KW-0812">Transmembrane</keyword>
<dbReference type="PANTHER" id="PTHR15256:SF6">
    <property type="entry name" value="INTEGRAL MEMBRANE PROTEIN DGCR2_IDD"/>
    <property type="match status" value="1"/>
</dbReference>
<keyword evidence="1" id="KW-1133">Transmembrane helix</keyword>
<feature type="transmembrane region" description="Helical" evidence="1">
    <location>
        <begin position="99"/>
        <end position="119"/>
    </location>
</feature>
<feature type="chain" id="PRO_5035795111" evidence="2">
    <location>
        <begin position="20"/>
        <end position="281"/>
    </location>
</feature>
<comment type="caution">
    <text evidence="3">The sequence shown here is derived from an EMBL/GenBank/DDBJ whole genome shotgun (WGS) entry which is preliminary data.</text>
</comment>
<keyword evidence="4" id="KW-1185">Reference proteome</keyword>
<accession>A0A8S4SF95</accession>
<name>A0A8S4SF95_9NEOP</name>
<reference evidence="3" key="1">
    <citation type="submission" date="2022-03" db="EMBL/GenBank/DDBJ databases">
        <authorList>
            <person name="Lindestad O."/>
        </authorList>
    </citation>
    <scope>NUCLEOTIDE SEQUENCE</scope>
</reference>
<dbReference type="GO" id="GO:0016020">
    <property type="term" value="C:membrane"/>
    <property type="evidence" value="ECO:0007669"/>
    <property type="project" value="TreeGrafter"/>
</dbReference>
<keyword evidence="1" id="KW-0472">Membrane</keyword>
<organism evidence="3 4">
    <name type="scientific">Pararge aegeria aegeria</name>
    <dbReference type="NCBI Taxonomy" id="348720"/>
    <lineage>
        <taxon>Eukaryota</taxon>
        <taxon>Metazoa</taxon>
        <taxon>Ecdysozoa</taxon>
        <taxon>Arthropoda</taxon>
        <taxon>Hexapoda</taxon>
        <taxon>Insecta</taxon>
        <taxon>Pterygota</taxon>
        <taxon>Neoptera</taxon>
        <taxon>Endopterygota</taxon>
        <taxon>Lepidoptera</taxon>
        <taxon>Glossata</taxon>
        <taxon>Ditrysia</taxon>
        <taxon>Papilionoidea</taxon>
        <taxon>Nymphalidae</taxon>
        <taxon>Satyrinae</taxon>
        <taxon>Satyrini</taxon>
        <taxon>Parargina</taxon>
        <taxon>Pararge</taxon>
    </lineage>
</organism>
<dbReference type="AlphaFoldDB" id="A0A8S4SF95"/>
<dbReference type="InterPro" id="IPR042378">
    <property type="entry name" value="IDD"/>
</dbReference>
<dbReference type="PANTHER" id="PTHR15256">
    <property type="entry name" value="INTEGRAL MEMBRANE PROTEIN DGCR2/IDD"/>
    <property type="match status" value="1"/>
</dbReference>
<dbReference type="EMBL" id="CAKXAJ010026349">
    <property type="protein sequence ID" value="CAH2267311.1"/>
    <property type="molecule type" value="Genomic_DNA"/>
</dbReference>
<dbReference type="Proteomes" id="UP000838756">
    <property type="component" value="Unassembled WGS sequence"/>
</dbReference>
<evidence type="ECO:0000256" key="1">
    <source>
        <dbReference type="SAM" id="Phobius"/>
    </source>
</evidence>
<feature type="signal peptide" evidence="2">
    <location>
        <begin position="1"/>
        <end position="19"/>
    </location>
</feature>
<dbReference type="OrthoDB" id="6288751at2759"/>
<gene>
    <name evidence="3" type="primary">jg14776</name>
    <name evidence="3" type="ORF">PAEG_LOCUS25868</name>
</gene>
<sequence length="281" mass="30089">MFCKAVLCLSTLHFYSVAAQGECTDLRGRLISNGLHYVPGPDTCTLCVCDGGLPKVCKAVLCSPPQDCRSFRVGTTCCEFICLDDVVKPAEATEANVRVAAGGAAAVVLLTVGLVVYRVRKQKRRRPRHTEDQRSLTSIGVSNETSFHRTYAAAVEARDDVCASHAYVNLPRPIAQIANTQNCYNAPLLQQVHPTEVREATLVPHPLAQNMGGAAGAVMGGARLTGSLGAISARLSVPRDDHERPHNVPGFYTTHTALWEESADGAEGSGWAVRRLLPSGI</sequence>
<keyword evidence="2" id="KW-0732">Signal</keyword>
<evidence type="ECO:0000256" key="2">
    <source>
        <dbReference type="SAM" id="SignalP"/>
    </source>
</evidence>
<proteinExistence type="predicted"/>
<evidence type="ECO:0000313" key="3">
    <source>
        <dbReference type="EMBL" id="CAH2267311.1"/>
    </source>
</evidence>
<evidence type="ECO:0000313" key="4">
    <source>
        <dbReference type="Proteomes" id="UP000838756"/>
    </source>
</evidence>
<protein>
    <submittedName>
        <fullName evidence="3">Jg14776 protein</fullName>
    </submittedName>
</protein>